<dbReference type="InterPro" id="IPR013094">
    <property type="entry name" value="AB_hydrolase_3"/>
</dbReference>
<dbReference type="InterPro" id="IPR050300">
    <property type="entry name" value="GDXG_lipolytic_enzyme"/>
</dbReference>
<evidence type="ECO:0000313" key="4">
    <source>
        <dbReference type="Proteomes" id="UP001285908"/>
    </source>
</evidence>
<feature type="domain" description="Alpha/beta hydrolase fold-3" evidence="2">
    <location>
        <begin position="105"/>
        <end position="279"/>
    </location>
</feature>
<dbReference type="PANTHER" id="PTHR48081:SF8">
    <property type="entry name" value="ALPHA_BETA HYDROLASE FOLD-3 DOMAIN-CONTAINING PROTEIN-RELATED"/>
    <property type="match status" value="1"/>
</dbReference>
<keyword evidence="1 3" id="KW-0378">Hydrolase</keyword>
<dbReference type="SUPFAM" id="SSF53474">
    <property type="entry name" value="alpha/beta-Hydrolases"/>
    <property type="match status" value="1"/>
</dbReference>
<dbReference type="GO" id="GO:0016787">
    <property type="term" value="F:hydrolase activity"/>
    <property type="evidence" value="ECO:0007669"/>
    <property type="project" value="UniProtKB-KW"/>
</dbReference>
<comment type="caution">
    <text evidence="3">The sequence shown here is derived from an EMBL/GenBank/DDBJ whole genome shotgun (WGS) entry which is preliminary data.</text>
</comment>
<dbReference type="InterPro" id="IPR029058">
    <property type="entry name" value="AB_hydrolase_fold"/>
</dbReference>
<evidence type="ECO:0000256" key="1">
    <source>
        <dbReference type="ARBA" id="ARBA00022801"/>
    </source>
</evidence>
<sequence length="308" mass="34494">MASQEEPGSTIPPHILSKLNPDFVPFFRDVLSKRPRDVTIKVLRAHPEKYRAPTAIDTSKCERVTDYEVISEDGATVPVRVYHPDPDKHGDGPYPVHLNHHETIFGKAFQDAWAALNWVINSATTLNINPSSISVGGISAGGNISFVLQHMARNAGLPLKLCLASVPPTTDCISYDSPTDSPYSSFSEFANGPVLPWDRIKYFGQSCFPVEKRDKIRKMWPEWWLAPIKAPNFKGLCPTFIRTAECDMLRDEGEAYGLKLVEGGNKVTIKRYLGAVHTMMYLPLENEQRRSYDEDAIRALREAHGLAK</sequence>
<dbReference type="AlphaFoldDB" id="A0AAJ0HXJ8"/>
<dbReference type="RefSeq" id="XP_062687665.1">
    <property type="nucleotide sequence ID" value="XM_062835678.1"/>
</dbReference>
<dbReference type="Proteomes" id="UP001285908">
    <property type="component" value="Unassembled WGS sequence"/>
</dbReference>
<name>A0AAJ0HXJ8_9PEZI</name>
<gene>
    <name evidence="3" type="ORF">B0T23DRAFT_328275</name>
</gene>
<dbReference type="EMBL" id="JAULSX010000021">
    <property type="protein sequence ID" value="KAK3484517.1"/>
    <property type="molecule type" value="Genomic_DNA"/>
</dbReference>
<protein>
    <submittedName>
        <fullName evidence="3">Alpha/Beta hydrolase protein</fullName>
    </submittedName>
</protein>
<dbReference type="Gene3D" id="3.40.50.1820">
    <property type="entry name" value="alpha/beta hydrolase"/>
    <property type="match status" value="1"/>
</dbReference>
<organism evidence="3 4">
    <name type="scientific">Neurospora hispaniola</name>
    <dbReference type="NCBI Taxonomy" id="588809"/>
    <lineage>
        <taxon>Eukaryota</taxon>
        <taxon>Fungi</taxon>
        <taxon>Dikarya</taxon>
        <taxon>Ascomycota</taxon>
        <taxon>Pezizomycotina</taxon>
        <taxon>Sordariomycetes</taxon>
        <taxon>Sordariomycetidae</taxon>
        <taxon>Sordariales</taxon>
        <taxon>Sordariaceae</taxon>
        <taxon>Neurospora</taxon>
    </lineage>
</organism>
<dbReference type="PANTHER" id="PTHR48081">
    <property type="entry name" value="AB HYDROLASE SUPERFAMILY PROTEIN C4A8.06C"/>
    <property type="match status" value="1"/>
</dbReference>
<keyword evidence="4" id="KW-1185">Reference proteome</keyword>
<accession>A0AAJ0HXJ8</accession>
<dbReference type="Pfam" id="PF07859">
    <property type="entry name" value="Abhydrolase_3"/>
    <property type="match status" value="1"/>
</dbReference>
<proteinExistence type="predicted"/>
<reference evidence="3 4" key="1">
    <citation type="journal article" date="2023" name="Mol. Phylogenet. Evol.">
        <title>Genome-scale phylogeny and comparative genomics of the fungal order Sordariales.</title>
        <authorList>
            <person name="Hensen N."/>
            <person name="Bonometti L."/>
            <person name="Westerberg I."/>
            <person name="Brannstrom I.O."/>
            <person name="Guillou S."/>
            <person name="Cros-Aarteil S."/>
            <person name="Calhoun S."/>
            <person name="Haridas S."/>
            <person name="Kuo A."/>
            <person name="Mondo S."/>
            <person name="Pangilinan J."/>
            <person name="Riley R."/>
            <person name="LaButti K."/>
            <person name="Andreopoulos B."/>
            <person name="Lipzen A."/>
            <person name="Chen C."/>
            <person name="Yan M."/>
            <person name="Daum C."/>
            <person name="Ng V."/>
            <person name="Clum A."/>
            <person name="Steindorff A."/>
            <person name="Ohm R.A."/>
            <person name="Martin F."/>
            <person name="Silar P."/>
            <person name="Natvig D.O."/>
            <person name="Lalanne C."/>
            <person name="Gautier V."/>
            <person name="Ament-Velasquez S.L."/>
            <person name="Kruys A."/>
            <person name="Hutchinson M.I."/>
            <person name="Powell A.J."/>
            <person name="Barry K."/>
            <person name="Miller A.N."/>
            <person name="Grigoriev I.V."/>
            <person name="Debuchy R."/>
            <person name="Gladieux P."/>
            <person name="Hiltunen Thoren M."/>
            <person name="Johannesson H."/>
        </authorList>
    </citation>
    <scope>NUCLEOTIDE SEQUENCE [LARGE SCALE GENOMIC DNA]</scope>
    <source>
        <strain evidence="3 4">FGSC 10403</strain>
    </source>
</reference>
<evidence type="ECO:0000259" key="2">
    <source>
        <dbReference type="Pfam" id="PF07859"/>
    </source>
</evidence>
<dbReference type="GeneID" id="87873300"/>
<evidence type="ECO:0000313" key="3">
    <source>
        <dbReference type="EMBL" id="KAK3484517.1"/>
    </source>
</evidence>